<dbReference type="EMBL" id="JBIAFJ010000013">
    <property type="protein sequence ID" value="MFE9171095.1"/>
    <property type="molecule type" value="Genomic_DNA"/>
</dbReference>
<evidence type="ECO:0000256" key="6">
    <source>
        <dbReference type="ARBA" id="ARBA00023136"/>
    </source>
</evidence>
<reference evidence="9 10" key="1">
    <citation type="submission" date="2024-10" db="EMBL/GenBank/DDBJ databases">
        <title>The Natural Products Discovery Center: Release of the First 8490 Sequenced Strains for Exploring Actinobacteria Biosynthetic Diversity.</title>
        <authorList>
            <person name="Kalkreuter E."/>
            <person name="Kautsar S.A."/>
            <person name="Yang D."/>
            <person name="Bader C.D."/>
            <person name="Teijaro C.N."/>
            <person name="Fluegel L."/>
            <person name="Davis C.M."/>
            <person name="Simpson J.R."/>
            <person name="Lauterbach L."/>
            <person name="Steele A.D."/>
            <person name="Gui C."/>
            <person name="Meng S."/>
            <person name="Li G."/>
            <person name="Viehrig K."/>
            <person name="Ye F."/>
            <person name="Su P."/>
            <person name="Kiefer A.F."/>
            <person name="Nichols A."/>
            <person name="Cepeda A.J."/>
            <person name="Yan W."/>
            <person name="Fan B."/>
            <person name="Jiang Y."/>
            <person name="Adhikari A."/>
            <person name="Zheng C.-J."/>
            <person name="Schuster L."/>
            <person name="Cowan T.M."/>
            <person name="Smanski M.J."/>
            <person name="Chevrette M.G."/>
            <person name="De Carvalho L.P.S."/>
            <person name="Shen B."/>
        </authorList>
    </citation>
    <scope>NUCLEOTIDE SEQUENCE [LARGE SCALE GENOMIC DNA]</scope>
    <source>
        <strain evidence="9 10">NPDC007147</strain>
    </source>
</reference>
<keyword evidence="3" id="KW-1003">Cell membrane</keyword>
<proteinExistence type="inferred from homology"/>
<keyword evidence="4 7" id="KW-0812">Transmembrane</keyword>
<evidence type="ECO:0000256" key="5">
    <source>
        <dbReference type="ARBA" id="ARBA00022989"/>
    </source>
</evidence>
<keyword evidence="5 7" id="KW-1133">Transmembrane helix</keyword>
<keyword evidence="2 7" id="KW-0813">Transport</keyword>
<feature type="transmembrane region" description="Helical" evidence="7">
    <location>
        <begin position="186"/>
        <end position="208"/>
    </location>
</feature>
<dbReference type="SUPFAM" id="SSF161098">
    <property type="entry name" value="MetI-like"/>
    <property type="match status" value="1"/>
</dbReference>
<feature type="domain" description="ABC transmembrane type-1" evidence="8">
    <location>
        <begin position="57"/>
        <end position="241"/>
    </location>
</feature>
<comment type="similarity">
    <text evidence="7">Belongs to the binding-protein-dependent transport system permease family.</text>
</comment>
<sequence length="258" mass="28495">MAHHLRRVVLAVGLPIALVAAWWFATADSTSFFWPPLRDILGTFVETWWPDRLVGDVLPSLVRLLTGFAIAFVLGVGLGVAIGKSRALRAFLEPVLEFFRAIPPPVLVPILILFFGISDTMKIVVIITGCVWPILLNTVEGVRGLDEVLSDTSRIYRLSRRARLWHHVLPGASPQIFAGARQSLSVGIILMVISEMFAASNGLGFTIIQFQRTYAIPQMFSGIIVLGLLGVALALIFRLVEARILRWYLGLRAAQRGE</sequence>
<comment type="subcellular location">
    <subcellularLocation>
        <location evidence="1 7">Cell membrane</location>
        <topology evidence="1 7">Multi-pass membrane protein</topology>
    </subcellularLocation>
</comment>
<feature type="transmembrane region" description="Helical" evidence="7">
    <location>
        <begin position="220"/>
        <end position="240"/>
    </location>
</feature>
<keyword evidence="6 7" id="KW-0472">Membrane</keyword>
<evidence type="ECO:0000256" key="1">
    <source>
        <dbReference type="ARBA" id="ARBA00004651"/>
    </source>
</evidence>
<evidence type="ECO:0000259" key="8">
    <source>
        <dbReference type="PROSITE" id="PS50928"/>
    </source>
</evidence>
<keyword evidence="10" id="KW-1185">Reference proteome</keyword>
<dbReference type="Gene3D" id="1.10.3720.10">
    <property type="entry name" value="MetI-like"/>
    <property type="match status" value="1"/>
</dbReference>
<dbReference type="RefSeq" id="WP_388347774.1">
    <property type="nucleotide sequence ID" value="NZ_JBIAFJ010000013.1"/>
</dbReference>
<dbReference type="PANTHER" id="PTHR30151">
    <property type="entry name" value="ALKANE SULFONATE ABC TRANSPORTER-RELATED, MEMBRANE SUBUNIT"/>
    <property type="match status" value="1"/>
</dbReference>
<evidence type="ECO:0000313" key="9">
    <source>
        <dbReference type="EMBL" id="MFE9171095.1"/>
    </source>
</evidence>
<dbReference type="PANTHER" id="PTHR30151:SF25">
    <property type="entry name" value="TAURINE TRANSPORT SYSTEM PERMEASE PROTEIN TAUC"/>
    <property type="match status" value="1"/>
</dbReference>
<evidence type="ECO:0000313" key="10">
    <source>
        <dbReference type="Proteomes" id="UP001601197"/>
    </source>
</evidence>
<evidence type="ECO:0000256" key="3">
    <source>
        <dbReference type="ARBA" id="ARBA00022475"/>
    </source>
</evidence>
<feature type="transmembrane region" description="Helical" evidence="7">
    <location>
        <begin position="61"/>
        <end position="83"/>
    </location>
</feature>
<dbReference type="PROSITE" id="PS50928">
    <property type="entry name" value="ABC_TM1"/>
    <property type="match status" value="1"/>
</dbReference>
<protein>
    <submittedName>
        <fullName evidence="9">ABC transporter permease</fullName>
    </submittedName>
</protein>
<dbReference type="InterPro" id="IPR035906">
    <property type="entry name" value="MetI-like_sf"/>
</dbReference>
<feature type="transmembrane region" description="Helical" evidence="7">
    <location>
        <begin position="95"/>
        <end position="117"/>
    </location>
</feature>
<dbReference type="Pfam" id="PF00528">
    <property type="entry name" value="BPD_transp_1"/>
    <property type="match status" value="1"/>
</dbReference>
<accession>A0ABW6KT68</accession>
<feature type="transmembrane region" description="Helical" evidence="7">
    <location>
        <begin position="123"/>
        <end position="142"/>
    </location>
</feature>
<evidence type="ECO:0000256" key="4">
    <source>
        <dbReference type="ARBA" id="ARBA00022692"/>
    </source>
</evidence>
<dbReference type="InterPro" id="IPR000515">
    <property type="entry name" value="MetI-like"/>
</dbReference>
<organism evidence="9 10">
    <name type="scientific">Streptomyces kebangsaanensis</name>
    <dbReference type="NCBI Taxonomy" id="864058"/>
    <lineage>
        <taxon>Bacteria</taxon>
        <taxon>Bacillati</taxon>
        <taxon>Actinomycetota</taxon>
        <taxon>Actinomycetes</taxon>
        <taxon>Kitasatosporales</taxon>
        <taxon>Streptomycetaceae</taxon>
        <taxon>Streptomyces</taxon>
    </lineage>
</organism>
<evidence type="ECO:0000256" key="7">
    <source>
        <dbReference type="RuleBase" id="RU363032"/>
    </source>
</evidence>
<evidence type="ECO:0000256" key="2">
    <source>
        <dbReference type="ARBA" id="ARBA00022448"/>
    </source>
</evidence>
<gene>
    <name evidence="9" type="ORF">ACFYNZ_16475</name>
</gene>
<dbReference type="CDD" id="cd06261">
    <property type="entry name" value="TM_PBP2"/>
    <property type="match status" value="1"/>
</dbReference>
<dbReference type="Proteomes" id="UP001601197">
    <property type="component" value="Unassembled WGS sequence"/>
</dbReference>
<comment type="caution">
    <text evidence="9">The sequence shown here is derived from an EMBL/GenBank/DDBJ whole genome shotgun (WGS) entry which is preliminary data.</text>
</comment>
<name>A0ABW6KT68_9ACTN</name>